<evidence type="ECO:0000256" key="5">
    <source>
        <dbReference type="ARBA" id="ARBA00022833"/>
    </source>
</evidence>
<keyword evidence="4" id="KW-0863">Zinc-finger</keyword>
<evidence type="ECO:0000313" key="9">
    <source>
        <dbReference type="EMBL" id="VDP43353.1"/>
    </source>
</evidence>
<reference evidence="9 10" key="1">
    <citation type="submission" date="2018-11" db="EMBL/GenBank/DDBJ databases">
        <authorList>
            <consortium name="Pathogen Informatics"/>
        </authorList>
    </citation>
    <scope>NUCLEOTIDE SEQUENCE [LARGE SCALE GENOMIC DNA]</scope>
</reference>
<dbReference type="PANTHER" id="PTHR24404">
    <property type="entry name" value="ZINC FINGER PROTEIN"/>
    <property type="match status" value="1"/>
</dbReference>
<keyword evidence="3" id="KW-0677">Repeat</keyword>
<feature type="compositionally biased region" description="Acidic residues" evidence="7">
    <location>
        <begin position="523"/>
        <end position="534"/>
    </location>
</feature>
<reference evidence="11" key="2">
    <citation type="submission" date="2019-09" db="UniProtKB">
        <authorList>
            <consortium name="WormBaseParasite"/>
        </authorList>
    </citation>
    <scope>IDENTIFICATION</scope>
</reference>
<evidence type="ECO:0000256" key="6">
    <source>
        <dbReference type="ARBA" id="ARBA00023242"/>
    </source>
</evidence>
<feature type="compositionally biased region" description="Polar residues" evidence="7">
    <location>
        <begin position="118"/>
        <end position="133"/>
    </location>
</feature>
<dbReference type="OrthoDB" id="5805083at2759"/>
<dbReference type="PROSITE" id="PS00028">
    <property type="entry name" value="ZINC_FINGER_C2H2_1"/>
    <property type="match status" value="1"/>
</dbReference>
<evidence type="ECO:0000256" key="2">
    <source>
        <dbReference type="ARBA" id="ARBA00022723"/>
    </source>
</evidence>
<feature type="region of interest" description="Disordered" evidence="7">
    <location>
        <begin position="519"/>
        <end position="538"/>
    </location>
</feature>
<evidence type="ECO:0000313" key="10">
    <source>
        <dbReference type="Proteomes" id="UP000050761"/>
    </source>
</evidence>
<gene>
    <name evidence="9" type="ORF">HPBE_LOCUS24183</name>
</gene>
<keyword evidence="6" id="KW-0539">Nucleus</keyword>
<feature type="compositionally biased region" description="Low complexity" evidence="7">
    <location>
        <begin position="151"/>
        <end position="166"/>
    </location>
</feature>
<feature type="compositionally biased region" description="Basic and acidic residues" evidence="7">
    <location>
        <begin position="172"/>
        <end position="196"/>
    </location>
</feature>
<evidence type="ECO:0000256" key="1">
    <source>
        <dbReference type="ARBA" id="ARBA00004123"/>
    </source>
</evidence>
<dbReference type="InterPro" id="IPR013087">
    <property type="entry name" value="Znf_C2H2_type"/>
</dbReference>
<dbReference type="Proteomes" id="UP000050761">
    <property type="component" value="Unassembled WGS sequence"/>
</dbReference>
<dbReference type="GO" id="GO:0006357">
    <property type="term" value="P:regulation of transcription by RNA polymerase II"/>
    <property type="evidence" value="ECO:0007669"/>
    <property type="project" value="TreeGrafter"/>
</dbReference>
<dbReference type="EMBL" id="UZAH01035964">
    <property type="protein sequence ID" value="VDP43353.1"/>
    <property type="molecule type" value="Genomic_DNA"/>
</dbReference>
<dbReference type="WBParaSite" id="HPBE_0002418401-mRNA-1">
    <property type="protein sequence ID" value="HPBE_0002418401-mRNA-1"/>
    <property type="gene ID" value="HPBE_0002418401"/>
</dbReference>
<evidence type="ECO:0000256" key="7">
    <source>
        <dbReference type="SAM" id="MobiDB-lite"/>
    </source>
</evidence>
<name>A0A183GNB4_HELPZ</name>
<proteinExistence type="predicted"/>
<dbReference type="PANTHER" id="PTHR24404:SF114">
    <property type="entry name" value="KLUMPFUSS, ISOFORM B-RELATED"/>
    <property type="match status" value="1"/>
</dbReference>
<dbReference type="GO" id="GO:0000978">
    <property type="term" value="F:RNA polymerase II cis-regulatory region sequence-specific DNA binding"/>
    <property type="evidence" value="ECO:0007669"/>
    <property type="project" value="TreeGrafter"/>
</dbReference>
<keyword evidence="5" id="KW-0862">Zinc</keyword>
<evidence type="ECO:0000256" key="4">
    <source>
        <dbReference type="ARBA" id="ARBA00022771"/>
    </source>
</evidence>
<keyword evidence="2" id="KW-0479">Metal-binding</keyword>
<dbReference type="AlphaFoldDB" id="A0A183GNB4"/>
<keyword evidence="10" id="KW-1185">Reference proteome</keyword>
<organism evidence="10 11">
    <name type="scientific">Heligmosomoides polygyrus</name>
    <name type="common">Parasitic roundworm</name>
    <dbReference type="NCBI Taxonomy" id="6339"/>
    <lineage>
        <taxon>Eukaryota</taxon>
        <taxon>Metazoa</taxon>
        <taxon>Ecdysozoa</taxon>
        <taxon>Nematoda</taxon>
        <taxon>Chromadorea</taxon>
        <taxon>Rhabditida</taxon>
        <taxon>Rhabditina</taxon>
        <taxon>Rhabditomorpha</taxon>
        <taxon>Strongyloidea</taxon>
        <taxon>Heligmosomidae</taxon>
        <taxon>Heligmosomoides</taxon>
    </lineage>
</organism>
<protein>
    <submittedName>
        <fullName evidence="11">C2H2-type domain-containing protein</fullName>
    </submittedName>
</protein>
<sequence>EEVALYEQHLPTLPPQIPDPVQRLYVVRVDSVEPVQNAGAGFRLMTSCVTDDMMVSLFHVTTDRYYVNNNAEDVLQLAQVLRHVWNMLPLKKRLAWENAARELLMKAAKASAQVASVDSTTGGNAPVDSTTGISAPADSATGGSAVEDGATTDVAADSTSVDSASAENGSAEIDKENKEDKGTEETVKPLRDEAMPIRDFPFGVTPPSPPKATDTSCQLQPAHAPPPVDHARKTRAIESSCCSIRDKWTSFGDVQSHIIAAHYTAIFYGCHFCGALYPTVEALLAHSECTRWTNMLLSQMVQDGGKQMRKVEMRAAYLFIVCSDCGLWLPIRVNYPADRLPKAWCFFATVMENHSCKKLVPMIIYMAQLMDVPSRDARVLIQFLPSFLKNIPYSCEECSIDSFATPDEMDLHFQKVHHIRYKCTKCGECSGTELYHKAHLSTHLSDSLLLADYLRTTCTFQPPPHCSAAPPVVGFQRRSAACGGSTTSHTPALLEHDLLDHCEELLELKIWNSMENAKLAGESSEEETDDDEDIDTAKHRSDAAYENYDYTSLWGTIEDKEAKTHVNNYFHKVNGTSEPEEAVLDWRTRVNNPSETVKLLERESTVDLSALAISHAGDKFADMLVSKFLKRISLPISACMELLSGNLFLKRSICLCGLDISLQDLASRYPDTRSAVARDTDNALWLRYGVLQPKTQFDMQLKLARKGIRVASLDNKITSASPSTPRNIQPRTTGQVRRTAFPTLENMSPKPAMEAKEEQSPLPIHSTQGLNQHYIKPFVLVNNMLRCKFCAHQTSTPQAMRDHLQANHVLVCRACGNGFAHREALTRHGKMGRCSLSFKDSSVKHISADCGVCKKRMSLANAYLHLFREHLSSVVYGTVSGQVYPEHQNLHVDQSLGENMASKESVAYSPTVDLKPIERNTRDVVVYRRPNTVVCCCYLCGMEMASLEQLNRHLNRHAERWTRCPFCLDYVPIANHEVMKAHLMQKHMEKRDGCLSCKYCQRSLVRGAYAHLLYMCTLTRKCALCRGEQGVKNAAEMTVHWTNRHLDIMRRYVEVSALLDHLTVAGGVHAFIHWT</sequence>
<feature type="region of interest" description="Disordered" evidence="7">
    <location>
        <begin position="117"/>
        <end position="232"/>
    </location>
</feature>
<feature type="domain" description="C2H2-type" evidence="8">
    <location>
        <begin position="935"/>
        <end position="957"/>
    </location>
</feature>
<dbReference type="InterPro" id="IPR050589">
    <property type="entry name" value="Ikaros_C2H2-ZF"/>
</dbReference>
<evidence type="ECO:0000259" key="8">
    <source>
        <dbReference type="PROSITE" id="PS00028"/>
    </source>
</evidence>
<comment type="subcellular location">
    <subcellularLocation>
        <location evidence="1">Nucleus</location>
    </subcellularLocation>
</comment>
<evidence type="ECO:0000256" key="3">
    <source>
        <dbReference type="ARBA" id="ARBA00022737"/>
    </source>
</evidence>
<accession>A0A3P8HAC2</accession>
<dbReference type="GO" id="GO:0003700">
    <property type="term" value="F:DNA-binding transcription factor activity"/>
    <property type="evidence" value="ECO:0007669"/>
    <property type="project" value="TreeGrafter"/>
</dbReference>
<dbReference type="SMART" id="SM00355">
    <property type="entry name" value="ZnF_C2H2"/>
    <property type="match status" value="7"/>
</dbReference>
<accession>A0A183GNB4</accession>
<dbReference type="GO" id="GO:0005634">
    <property type="term" value="C:nucleus"/>
    <property type="evidence" value="ECO:0007669"/>
    <property type="project" value="UniProtKB-SubCell"/>
</dbReference>
<evidence type="ECO:0000313" key="11">
    <source>
        <dbReference type="WBParaSite" id="HPBE_0002418401-mRNA-1"/>
    </source>
</evidence>
<dbReference type="GO" id="GO:0008270">
    <property type="term" value="F:zinc ion binding"/>
    <property type="evidence" value="ECO:0007669"/>
    <property type="project" value="UniProtKB-KW"/>
</dbReference>